<dbReference type="PANTHER" id="PTHR47634">
    <property type="entry name" value="PROTEIN KINASE DOMAIN-CONTAINING PROTEIN-RELATED"/>
    <property type="match status" value="1"/>
</dbReference>
<proteinExistence type="predicted"/>
<evidence type="ECO:0000313" key="10">
    <source>
        <dbReference type="EMBL" id="KAF1951326.1"/>
    </source>
</evidence>
<comment type="catalytic activity">
    <reaction evidence="8">
        <text>L-seryl-[protein] + ATP = O-phospho-L-seryl-[protein] + ADP + H(+)</text>
        <dbReference type="Rhea" id="RHEA:17989"/>
        <dbReference type="Rhea" id="RHEA-COMP:9863"/>
        <dbReference type="Rhea" id="RHEA-COMP:11604"/>
        <dbReference type="ChEBI" id="CHEBI:15378"/>
        <dbReference type="ChEBI" id="CHEBI:29999"/>
        <dbReference type="ChEBI" id="CHEBI:30616"/>
        <dbReference type="ChEBI" id="CHEBI:83421"/>
        <dbReference type="ChEBI" id="CHEBI:456216"/>
        <dbReference type="EC" id="2.7.11.1"/>
    </reaction>
</comment>
<dbReference type="Gene3D" id="1.10.510.10">
    <property type="entry name" value="Transferase(Phosphotransferase) domain 1"/>
    <property type="match status" value="1"/>
</dbReference>
<evidence type="ECO:0000256" key="6">
    <source>
        <dbReference type="ARBA" id="ARBA00022840"/>
    </source>
</evidence>
<dbReference type="OrthoDB" id="5979581at2759"/>
<keyword evidence="6" id="KW-0067">ATP-binding</keyword>
<comment type="catalytic activity">
    <reaction evidence="7">
        <text>L-threonyl-[protein] + ATP = O-phospho-L-threonyl-[protein] + ADP + H(+)</text>
        <dbReference type="Rhea" id="RHEA:46608"/>
        <dbReference type="Rhea" id="RHEA-COMP:11060"/>
        <dbReference type="Rhea" id="RHEA-COMP:11605"/>
        <dbReference type="ChEBI" id="CHEBI:15378"/>
        <dbReference type="ChEBI" id="CHEBI:30013"/>
        <dbReference type="ChEBI" id="CHEBI:30616"/>
        <dbReference type="ChEBI" id="CHEBI:61977"/>
        <dbReference type="ChEBI" id="CHEBI:456216"/>
        <dbReference type="EC" id="2.7.11.1"/>
    </reaction>
</comment>
<sequence length="456" mass="50981">MASPPTTPPSGVPPDSQSWRFKVTGAPCEWAEDYRPGGFHPVNLGDTFRDSKYKVIRKLGEGSYSTVWLAVSIGYVDPYFSLLCSYVLLAFRILLLTRTIPTPKYVALKIMAAKASTVDTELRILEHLSKQAPRDANAQHVMTLLDTFQHQGPNGNHRCLAFEPMGTTAASLVEELPENKPKMYGKTDRYPKWIAKKILLHALHGLAFLHKNGVVHGDVQPGNLLFSIGDISSVKEDELKQDEASTAVPIQRLDGKADRWAPTNLYLAQSLHDHLHIGPGLHVKLSDLGSAFWLASPPSDTVTPISLRAPELILHQPFGTGIDMWSFGCLMFEFLTGRALFAVMVLSHDQNEQDDADDDHLIQLNDVIRPLPDSIMAAWPRASKWYGPNRKPLQPYSDAEPYIHKPLEVLFAKHKSDEIDDSESEVVCSIIRQILDYDPAKRPSAEDLLKHPWFSE</sequence>
<feature type="domain" description="Protein kinase" evidence="9">
    <location>
        <begin position="53"/>
        <end position="454"/>
    </location>
</feature>
<keyword evidence="4" id="KW-0547">Nucleotide-binding</keyword>
<dbReference type="GO" id="GO:0004674">
    <property type="term" value="F:protein serine/threonine kinase activity"/>
    <property type="evidence" value="ECO:0007669"/>
    <property type="project" value="UniProtKB-KW"/>
</dbReference>
<dbReference type="GO" id="GO:0050684">
    <property type="term" value="P:regulation of mRNA processing"/>
    <property type="evidence" value="ECO:0007669"/>
    <property type="project" value="TreeGrafter"/>
</dbReference>
<evidence type="ECO:0000256" key="2">
    <source>
        <dbReference type="ARBA" id="ARBA00022527"/>
    </source>
</evidence>
<dbReference type="Gene3D" id="3.30.200.20">
    <property type="entry name" value="Phosphorylase Kinase, domain 1"/>
    <property type="match status" value="1"/>
</dbReference>
<evidence type="ECO:0000256" key="1">
    <source>
        <dbReference type="ARBA" id="ARBA00012513"/>
    </source>
</evidence>
<dbReference type="Proteomes" id="UP000800035">
    <property type="component" value="Unassembled WGS sequence"/>
</dbReference>
<gene>
    <name evidence="10" type="ORF">CC80DRAFT_496147</name>
</gene>
<dbReference type="GO" id="GO:0000245">
    <property type="term" value="P:spliceosomal complex assembly"/>
    <property type="evidence" value="ECO:0007669"/>
    <property type="project" value="TreeGrafter"/>
</dbReference>
<evidence type="ECO:0000259" key="9">
    <source>
        <dbReference type="PROSITE" id="PS50011"/>
    </source>
</evidence>
<evidence type="ECO:0000256" key="7">
    <source>
        <dbReference type="ARBA" id="ARBA00047899"/>
    </source>
</evidence>
<protein>
    <recommendedName>
        <fullName evidence="1">non-specific serine/threonine protein kinase</fullName>
        <ecNumber evidence="1">2.7.11.1</ecNumber>
    </recommendedName>
</protein>
<organism evidence="10 11">
    <name type="scientific">Byssothecium circinans</name>
    <dbReference type="NCBI Taxonomy" id="147558"/>
    <lineage>
        <taxon>Eukaryota</taxon>
        <taxon>Fungi</taxon>
        <taxon>Dikarya</taxon>
        <taxon>Ascomycota</taxon>
        <taxon>Pezizomycotina</taxon>
        <taxon>Dothideomycetes</taxon>
        <taxon>Pleosporomycetidae</taxon>
        <taxon>Pleosporales</taxon>
        <taxon>Massarineae</taxon>
        <taxon>Massarinaceae</taxon>
        <taxon>Byssothecium</taxon>
    </lineage>
</organism>
<dbReference type="PROSITE" id="PS50011">
    <property type="entry name" value="PROTEIN_KINASE_DOM"/>
    <property type="match status" value="1"/>
</dbReference>
<evidence type="ECO:0000256" key="3">
    <source>
        <dbReference type="ARBA" id="ARBA00022679"/>
    </source>
</evidence>
<accession>A0A6A5TKF6</accession>
<dbReference type="InterPro" id="IPR051334">
    <property type="entry name" value="SRPK"/>
</dbReference>
<keyword evidence="5 10" id="KW-0418">Kinase</keyword>
<dbReference type="EC" id="2.7.11.1" evidence="1"/>
<dbReference type="EMBL" id="ML977018">
    <property type="protein sequence ID" value="KAF1951326.1"/>
    <property type="molecule type" value="Genomic_DNA"/>
</dbReference>
<dbReference type="InterPro" id="IPR011009">
    <property type="entry name" value="Kinase-like_dom_sf"/>
</dbReference>
<dbReference type="GO" id="GO:0005524">
    <property type="term" value="F:ATP binding"/>
    <property type="evidence" value="ECO:0007669"/>
    <property type="project" value="UniProtKB-KW"/>
</dbReference>
<reference evidence="10" key="1">
    <citation type="journal article" date="2020" name="Stud. Mycol.">
        <title>101 Dothideomycetes genomes: a test case for predicting lifestyles and emergence of pathogens.</title>
        <authorList>
            <person name="Haridas S."/>
            <person name="Albert R."/>
            <person name="Binder M."/>
            <person name="Bloem J."/>
            <person name="Labutti K."/>
            <person name="Salamov A."/>
            <person name="Andreopoulos B."/>
            <person name="Baker S."/>
            <person name="Barry K."/>
            <person name="Bills G."/>
            <person name="Bluhm B."/>
            <person name="Cannon C."/>
            <person name="Castanera R."/>
            <person name="Culley D."/>
            <person name="Daum C."/>
            <person name="Ezra D."/>
            <person name="Gonzalez J."/>
            <person name="Henrissat B."/>
            <person name="Kuo A."/>
            <person name="Liang C."/>
            <person name="Lipzen A."/>
            <person name="Lutzoni F."/>
            <person name="Magnuson J."/>
            <person name="Mondo S."/>
            <person name="Nolan M."/>
            <person name="Ohm R."/>
            <person name="Pangilinan J."/>
            <person name="Park H.-J."/>
            <person name="Ramirez L."/>
            <person name="Alfaro M."/>
            <person name="Sun H."/>
            <person name="Tritt A."/>
            <person name="Yoshinaga Y."/>
            <person name="Zwiers L.-H."/>
            <person name="Turgeon B."/>
            <person name="Goodwin S."/>
            <person name="Spatafora J."/>
            <person name="Crous P."/>
            <person name="Grigoriev I."/>
        </authorList>
    </citation>
    <scope>NUCLEOTIDE SEQUENCE</scope>
    <source>
        <strain evidence="10">CBS 675.92</strain>
    </source>
</reference>
<evidence type="ECO:0000313" key="11">
    <source>
        <dbReference type="Proteomes" id="UP000800035"/>
    </source>
</evidence>
<name>A0A6A5TKF6_9PLEO</name>
<dbReference type="AlphaFoldDB" id="A0A6A5TKF6"/>
<keyword evidence="11" id="KW-1185">Reference proteome</keyword>
<evidence type="ECO:0000256" key="8">
    <source>
        <dbReference type="ARBA" id="ARBA00048679"/>
    </source>
</evidence>
<keyword evidence="2" id="KW-0723">Serine/threonine-protein kinase</keyword>
<evidence type="ECO:0000256" key="5">
    <source>
        <dbReference type="ARBA" id="ARBA00022777"/>
    </source>
</evidence>
<dbReference type="SUPFAM" id="SSF56112">
    <property type="entry name" value="Protein kinase-like (PK-like)"/>
    <property type="match status" value="1"/>
</dbReference>
<evidence type="ECO:0000256" key="4">
    <source>
        <dbReference type="ARBA" id="ARBA00022741"/>
    </source>
</evidence>
<dbReference type="Pfam" id="PF00069">
    <property type="entry name" value="Pkinase"/>
    <property type="match status" value="2"/>
</dbReference>
<keyword evidence="3" id="KW-0808">Transferase</keyword>
<dbReference type="PANTHER" id="PTHR47634:SF9">
    <property type="entry name" value="PROTEIN KINASE DOMAIN-CONTAINING PROTEIN-RELATED"/>
    <property type="match status" value="1"/>
</dbReference>
<dbReference type="InterPro" id="IPR000719">
    <property type="entry name" value="Prot_kinase_dom"/>
</dbReference>